<dbReference type="InterPro" id="IPR012308">
    <property type="entry name" value="DNA_ligase_ATP-dep_N"/>
</dbReference>
<gene>
    <name evidence="8" type="ORF">BOTBODRAFT_28144</name>
</gene>
<feature type="compositionally biased region" description="Polar residues" evidence="6">
    <location>
        <begin position="1006"/>
        <end position="1018"/>
    </location>
</feature>
<evidence type="ECO:0000256" key="2">
    <source>
        <dbReference type="ARBA" id="ARBA00022598"/>
    </source>
</evidence>
<dbReference type="STRING" id="930990.A0A067MVC9"/>
<comment type="similarity">
    <text evidence="1">Belongs to the ATP-dependent DNA ligase family.</text>
</comment>
<feature type="domain" description="ATP-dependent DNA ligase family profile" evidence="7">
    <location>
        <begin position="468"/>
        <end position="601"/>
    </location>
</feature>
<dbReference type="GO" id="GO:0006310">
    <property type="term" value="P:DNA recombination"/>
    <property type="evidence" value="ECO:0007669"/>
    <property type="project" value="InterPro"/>
</dbReference>
<dbReference type="SUPFAM" id="SSF56091">
    <property type="entry name" value="DNA ligase/mRNA capping enzyme, catalytic domain"/>
    <property type="match status" value="1"/>
</dbReference>
<keyword evidence="4" id="KW-0067">ATP-binding</keyword>
<feature type="region of interest" description="Disordered" evidence="6">
    <location>
        <begin position="767"/>
        <end position="831"/>
    </location>
</feature>
<evidence type="ECO:0000256" key="4">
    <source>
        <dbReference type="ARBA" id="ARBA00022840"/>
    </source>
</evidence>
<organism evidence="8 9">
    <name type="scientific">Botryobasidium botryosum (strain FD-172 SS1)</name>
    <dbReference type="NCBI Taxonomy" id="930990"/>
    <lineage>
        <taxon>Eukaryota</taxon>
        <taxon>Fungi</taxon>
        <taxon>Dikarya</taxon>
        <taxon>Basidiomycota</taxon>
        <taxon>Agaricomycotina</taxon>
        <taxon>Agaricomycetes</taxon>
        <taxon>Cantharellales</taxon>
        <taxon>Botryobasidiaceae</taxon>
        <taxon>Botryobasidium</taxon>
    </lineage>
</organism>
<feature type="compositionally biased region" description="Basic and acidic residues" evidence="6">
    <location>
        <begin position="779"/>
        <end position="790"/>
    </location>
</feature>
<evidence type="ECO:0000256" key="5">
    <source>
        <dbReference type="ARBA" id="ARBA00023242"/>
    </source>
</evidence>
<dbReference type="Gene3D" id="1.10.3260.10">
    <property type="entry name" value="DNA ligase, ATP-dependent, N-terminal domain"/>
    <property type="match status" value="1"/>
</dbReference>
<dbReference type="PROSITE" id="PS00697">
    <property type="entry name" value="DNA_LIGASE_A1"/>
    <property type="match status" value="1"/>
</dbReference>
<dbReference type="PANTHER" id="PTHR45997:SF2">
    <property type="entry name" value="ATP DEPENDENT DNA LIGASE DOMAIN PROTEIN (AFU_ORTHOLOGUE AFUA_5G02430)"/>
    <property type="match status" value="1"/>
</dbReference>
<accession>A0A067MVC9</accession>
<evidence type="ECO:0000259" key="7">
    <source>
        <dbReference type="PROSITE" id="PS50160"/>
    </source>
</evidence>
<evidence type="ECO:0000256" key="3">
    <source>
        <dbReference type="ARBA" id="ARBA00022741"/>
    </source>
</evidence>
<dbReference type="AlphaFoldDB" id="A0A067MVC9"/>
<dbReference type="GO" id="GO:0003677">
    <property type="term" value="F:DNA binding"/>
    <property type="evidence" value="ECO:0007669"/>
    <property type="project" value="InterPro"/>
</dbReference>
<evidence type="ECO:0000256" key="1">
    <source>
        <dbReference type="ARBA" id="ARBA00007572"/>
    </source>
</evidence>
<feature type="region of interest" description="Disordered" evidence="6">
    <location>
        <begin position="985"/>
        <end position="1018"/>
    </location>
</feature>
<feature type="region of interest" description="Disordered" evidence="6">
    <location>
        <begin position="935"/>
        <end position="957"/>
    </location>
</feature>
<dbReference type="InterPro" id="IPR036599">
    <property type="entry name" value="DNA_ligase_N_sf"/>
</dbReference>
<dbReference type="GO" id="GO:0005524">
    <property type="term" value="F:ATP binding"/>
    <property type="evidence" value="ECO:0007669"/>
    <property type="project" value="UniProtKB-KW"/>
</dbReference>
<dbReference type="Gene3D" id="3.30.470.30">
    <property type="entry name" value="DNA ligase/mRNA capping enzyme"/>
    <property type="match status" value="1"/>
</dbReference>
<dbReference type="PANTHER" id="PTHR45997">
    <property type="entry name" value="DNA LIGASE 4"/>
    <property type="match status" value="1"/>
</dbReference>
<dbReference type="GO" id="GO:0006303">
    <property type="term" value="P:double-strand break repair via nonhomologous end joining"/>
    <property type="evidence" value="ECO:0007669"/>
    <property type="project" value="TreeGrafter"/>
</dbReference>
<dbReference type="InterPro" id="IPR012310">
    <property type="entry name" value="DNA_ligase_ATP-dep_cent"/>
</dbReference>
<dbReference type="InParanoid" id="A0A067MVC9"/>
<evidence type="ECO:0000313" key="8">
    <source>
        <dbReference type="EMBL" id="KDQ19564.1"/>
    </source>
</evidence>
<dbReference type="PROSITE" id="PS50160">
    <property type="entry name" value="DNA_LIGASE_A3"/>
    <property type="match status" value="1"/>
</dbReference>
<keyword evidence="5" id="KW-0539">Nucleus</keyword>
<evidence type="ECO:0000313" key="9">
    <source>
        <dbReference type="Proteomes" id="UP000027195"/>
    </source>
</evidence>
<sequence>MNQEPPVSRGSFDPTFPHFARLLQILASIPPRPASEAKPRHPEKEKKSRKVIRGWISSLRQPLPPKTGVILFRLLFPEEDVRRKYDIQEARLAKLLPEVLGVTADGLGARGSRLVNWAGGGSLMARSVSGCLGHEVEHIMESTVTPPESNVPTLEEVDSLLDELASHSAYSKSSQDSSKPRRSKKAILRDLYRHLSPWGAACMTQIILKDLRPLYRLPSTSTTAALLKYNSNAFDRLSKWEVMKEWHSSMPRMYRLIGNFDEAATVMENLDLAGTSPCVKDLWIPKLGAPVEIPKCTKGRSIAHVLSELKGSMKVWAETKYDGERMQIHIDLSKPEKHQVQVFSKSKRDSTLDRIATHPIIRAALALPPCDSGAHYPELLTARLSGQHDERQSSVKTSIILDAEMVTYSEEIDSIDEFWRIRSLIETTALSARRRFRPVPKDGTPSQEHIGHSLESDASAGGTRHFMVVFFDILLLNGVSLVKQSYEDRRRMLESVVTVIPGFTALAERTEIDMRVNPLEALENCFADSVADHQEGLVIKAAEAAYSAYKLPWVKLKKDYIPGFGDSVDLAVIGATWDKDRGRELGVSPDTYTTYFIGALGKSGEEQGVGRPHIQCLFTVSYILDRPGLEELNYRTKKNGCTPSSENLQKLPYTFDLPAHCPKPRILLRQPMLFEILGAGFTKPRGAKYYELRFPRATKVWREQDRSWIEALTVDKFQEIAREAIGRDTTDKELSDKVAQMWGRPPSPGAKCPLKRRHTSAAVFERLQQAEGGSAWERPSARGADRKSKSDSALPLATAEFPAKRMRVTASSLAGSRTAGDQGKGSSRGNPISTLVLACSVTRDQVRTPRQELQSSQSAPSLPITAAPEGAIVSTPRLSPRVLVFGSPDDIPTTTALPLQIELLQPRADLLRSHDEAPHIDLTTDNALIYVARAPPPSQPTQAQVPAPRPEGRPLIKDLVPPERRVSSLDALFIGIRWVPSSQLRLSESDKPRPSTFSSHKPAPTPTTSNVNSSASTHGSSAFRRGVIIIDASLSTQLISMLEKRIEEMGVPSYPVHVFTLDQLYYPYSHLSHPSHPSHFDSLCLDDRDTSVSSSPADVLLPIWRTDV</sequence>
<dbReference type="Pfam" id="PF01068">
    <property type="entry name" value="DNA_ligase_A_M"/>
    <property type="match status" value="1"/>
</dbReference>
<dbReference type="Gene3D" id="2.40.50.140">
    <property type="entry name" value="Nucleic acid-binding proteins"/>
    <property type="match status" value="1"/>
</dbReference>
<evidence type="ECO:0000256" key="6">
    <source>
        <dbReference type="SAM" id="MobiDB-lite"/>
    </source>
</evidence>
<dbReference type="GO" id="GO:0032807">
    <property type="term" value="C:DNA ligase IV complex"/>
    <property type="evidence" value="ECO:0007669"/>
    <property type="project" value="TreeGrafter"/>
</dbReference>
<keyword evidence="9" id="KW-1185">Reference proteome</keyword>
<keyword evidence="2" id="KW-0436">Ligase</keyword>
<reference evidence="9" key="1">
    <citation type="journal article" date="2014" name="Proc. Natl. Acad. Sci. U.S.A.">
        <title>Extensive sampling of basidiomycete genomes demonstrates inadequacy of the white-rot/brown-rot paradigm for wood decay fungi.</title>
        <authorList>
            <person name="Riley R."/>
            <person name="Salamov A.A."/>
            <person name="Brown D.W."/>
            <person name="Nagy L.G."/>
            <person name="Floudas D."/>
            <person name="Held B.W."/>
            <person name="Levasseur A."/>
            <person name="Lombard V."/>
            <person name="Morin E."/>
            <person name="Otillar R."/>
            <person name="Lindquist E.A."/>
            <person name="Sun H."/>
            <person name="LaButti K.M."/>
            <person name="Schmutz J."/>
            <person name="Jabbour D."/>
            <person name="Luo H."/>
            <person name="Baker S.E."/>
            <person name="Pisabarro A.G."/>
            <person name="Walton J.D."/>
            <person name="Blanchette R.A."/>
            <person name="Henrissat B."/>
            <person name="Martin F."/>
            <person name="Cullen D."/>
            <person name="Hibbett D.S."/>
            <person name="Grigoriev I.V."/>
        </authorList>
    </citation>
    <scope>NUCLEOTIDE SEQUENCE [LARGE SCALE GENOMIC DNA]</scope>
    <source>
        <strain evidence="9">FD-172 SS1</strain>
    </source>
</reference>
<dbReference type="InterPro" id="IPR029710">
    <property type="entry name" value="LIG4"/>
</dbReference>
<dbReference type="HOGENOM" id="CLU_004299_2_0_1"/>
<dbReference type="EMBL" id="KL198019">
    <property type="protein sequence ID" value="KDQ19564.1"/>
    <property type="molecule type" value="Genomic_DNA"/>
</dbReference>
<keyword evidence="3" id="KW-0547">Nucleotide-binding</keyword>
<dbReference type="Pfam" id="PF04675">
    <property type="entry name" value="DNA_ligase_A_N"/>
    <property type="match status" value="1"/>
</dbReference>
<dbReference type="InterPro" id="IPR016059">
    <property type="entry name" value="DNA_ligase_ATP-dep_CS"/>
</dbReference>
<protein>
    <recommendedName>
        <fullName evidence="7">ATP-dependent DNA ligase family profile domain-containing protein</fullName>
    </recommendedName>
</protein>
<name>A0A067MVC9_BOTB1</name>
<dbReference type="GO" id="GO:0006297">
    <property type="term" value="P:nucleotide-excision repair, DNA gap filling"/>
    <property type="evidence" value="ECO:0007669"/>
    <property type="project" value="TreeGrafter"/>
</dbReference>
<dbReference type="OrthoDB" id="7482721at2759"/>
<dbReference type="GO" id="GO:0003910">
    <property type="term" value="F:DNA ligase (ATP) activity"/>
    <property type="evidence" value="ECO:0007669"/>
    <property type="project" value="InterPro"/>
</dbReference>
<dbReference type="Proteomes" id="UP000027195">
    <property type="component" value="Unassembled WGS sequence"/>
</dbReference>
<dbReference type="InterPro" id="IPR012340">
    <property type="entry name" value="NA-bd_OB-fold"/>
</dbReference>
<proteinExistence type="inferred from homology"/>